<evidence type="ECO:0000256" key="1">
    <source>
        <dbReference type="SAM" id="MobiDB-lite"/>
    </source>
</evidence>
<proteinExistence type="predicted"/>
<protein>
    <submittedName>
        <fullName evidence="2">Uncharacterized protein</fullName>
    </submittedName>
</protein>
<gene>
    <name evidence="2" type="ORF">THAOC_11276</name>
</gene>
<feature type="compositionally biased region" description="Low complexity" evidence="1">
    <location>
        <begin position="246"/>
        <end position="277"/>
    </location>
</feature>
<dbReference type="Proteomes" id="UP000266841">
    <property type="component" value="Unassembled WGS sequence"/>
</dbReference>
<dbReference type="EMBL" id="AGNL01012833">
    <property type="protein sequence ID" value="EJK67662.1"/>
    <property type="molecule type" value="Genomic_DNA"/>
</dbReference>
<evidence type="ECO:0000313" key="2">
    <source>
        <dbReference type="EMBL" id="EJK67662.1"/>
    </source>
</evidence>
<feature type="compositionally biased region" description="Basic residues" evidence="1">
    <location>
        <begin position="150"/>
        <end position="159"/>
    </location>
</feature>
<feature type="non-terminal residue" evidence="2">
    <location>
        <position position="1"/>
    </location>
</feature>
<keyword evidence="3" id="KW-1185">Reference proteome</keyword>
<comment type="caution">
    <text evidence="2">The sequence shown here is derived from an EMBL/GenBank/DDBJ whole genome shotgun (WGS) entry which is preliminary data.</text>
</comment>
<evidence type="ECO:0000313" key="3">
    <source>
        <dbReference type="Proteomes" id="UP000266841"/>
    </source>
</evidence>
<accession>K0TB21</accession>
<feature type="region of interest" description="Disordered" evidence="1">
    <location>
        <begin position="56"/>
        <end position="277"/>
    </location>
</feature>
<reference evidence="2 3" key="1">
    <citation type="journal article" date="2012" name="Genome Biol.">
        <title>Genome and low-iron response of an oceanic diatom adapted to chronic iron limitation.</title>
        <authorList>
            <person name="Lommer M."/>
            <person name="Specht M."/>
            <person name="Roy A.S."/>
            <person name="Kraemer L."/>
            <person name="Andreson R."/>
            <person name="Gutowska M.A."/>
            <person name="Wolf J."/>
            <person name="Bergner S.V."/>
            <person name="Schilhabel M.B."/>
            <person name="Klostermeier U.C."/>
            <person name="Beiko R.G."/>
            <person name="Rosenstiel P."/>
            <person name="Hippler M."/>
            <person name="Laroche J."/>
        </authorList>
    </citation>
    <scope>NUCLEOTIDE SEQUENCE [LARGE SCALE GENOMIC DNA]</scope>
    <source>
        <strain evidence="2 3">CCMP1005</strain>
    </source>
</reference>
<dbReference type="AlphaFoldDB" id="K0TB21"/>
<feature type="compositionally biased region" description="Basic and acidic residues" evidence="1">
    <location>
        <begin position="205"/>
        <end position="222"/>
    </location>
</feature>
<name>K0TB21_THAOC</name>
<sequence length="277" mass="28939">QGAGGRFPVPAVEVGLPGKVEFPTQVVADDGHAHRPAGHRGDDPLDDVLEGRPVKLVSVPTPPDLARDVQRGPRALSSLMKTSPLPHGRDRGASPAKSTGGRPGLLKNKSSYTNRVQAEAAAGVRGGGGTRDGGGRRKGKVMPPATIRHPGLRPRGRCRGRGERDVGRAGGGRRRVPAGRGRPGEGSKGRGPNGRSSRGAAIEDAPLKQSDRARSEYQEGGRKSLSSRRVPPMDNNSGHGSGDSGYGSQQGSLRGSISQRQGMQMRMGLMSQQTGET</sequence>
<organism evidence="2 3">
    <name type="scientific">Thalassiosira oceanica</name>
    <name type="common">Marine diatom</name>
    <dbReference type="NCBI Taxonomy" id="159749"/>
    <lineage>
        <taxon>Eukaryota</taxon>
        <taxon>Sar</taxon>
        <taxon>Stramenopiles</taxon>
        <taxon>Ochrophyta</taxon>
        <taxon>Bacillariophyta</taxon>
        <taxon>Coscinodiscophyceae</taxon>
        <taxon>Thalassiosirophycidae</taxon>
        <taxon>Thalassiosirales</taxon>
        <taxon>Thalassiosiraceae</taxon>
        <taxon>Thalassiosira</taxon>
    </lineage>
</organism>